<dbReference type="Proteomes" id="UP000664859">
    <property type="component" value="Unassembled WGS sequence"/>
</dbReference>
<name>A0A835ZBC1_9STRA</name>
<evidence type="ECO:0000256" key="1">
    <source>
        <dbReference type="SAM" id="MobiDB-lite"/>
    </source>
</evidence>
<organism evidence="2 3">
    <name type="scientific">Tribonema minus</name>
    <dbReference type="NCBI Taxonomy" id="303371"/>
    <lineage>
        <taxon>Eukaryota</taxon>
        <taxon>Sar</taxon>
        <taxon>Stramenopiles</taxon>
        <taxon>Ochrophyta</taxon>
        <taxon>PX clade</taxon>
        <taxon>Xanthophyceae</taxon>
        <taxon>Tribonematales</taxon>
        <taxon>Tribonemataceae</taxon>
        <taxon>Tribonema</taxon>
    </lineage>
</organism>
<evidence type="ECO:0000313" key="2">
    <source>
        <dbReference type="EMBL" id="KAG5190500.1"/>
    </source>
</evidence>
<sequence length="290" mass="30858">MSTRNTPRRSCDTNQPPPRWAPRTQSLSARASRTTPMIAVSLISLDDQLAQHPLRHAAAAPAHRRALEREAACCEALLRATARRCGLRRALPLRAAVDAFQRRFQKYLQLLREGITVNLIENLQRSSPASPPPPPTTLGRTRKVVRTAGLQCVRCMLRPAGCFMIETEDEVLGAFQALSVEDLSALALGLMSVASALHHEGRGRGSSGTAAAPPPAGGNLLWQGARLCISQLAEGGECSDGSEEESGGGDGAMPFAEAVAWVQATLGGLLEAHPLGGAVARDLRIRVDSV</sequence>
<protein>
    <submittedName>
        <fullName evidence="2">Uncharacterized protein</fullName>
    </submittedName>
</protein>
<dbReference type="AlphaFoldDB" id="A0A835ZBC1"/>
<keyword evidence="3" id="KW-1185">Reference proteome</keyword>
<evidence type="ECO:0000313" key="3">
    <source>
        <dbReference type="Proteomes" id="UP000664859"/>
    </source>
</evidence>
<proteinExistence type="predicted"/>
<feature type="compositionally biased region" description="Polar residues" evidence="1">
    <location>
        <begin position="23"/>
        <end position="32"/>
    </location>
</feature>
<accession>A0A835ZBC1</accession>
<gene>
    <name evidence="2" type="ORF">JKP88DRAFT_298822</name>
</gene>
<feature type="region of interest" description="Disordered" evidence="1">
    <location>
        <begin position="1"/>
        <end position="32"/>
    </location>
</feature>
<reference evidence="2" key="1">
    <citation type="submission" date="2021-02" db="EMBL/GenBank/DDBJ databases">
        <title>First Annotated Genome of the Yellow-green Alga Tribonema minus.</title>
        <authorList>
            <person name="Mahan K.M."/>
        </authorList>
    </citation>
    <scope>NUCLEOTIDE SEQUENCE</scope>
    <source>
        <strain evidence="2">UTEX B ZZ1240</strain>
    </source>
</reference>
<comment type="caution">
    <text evidence="2">The sequence shown here is derived from an EMBL/GenBank/DDBJ whole genome shotgun (WGS) entry which is preliminary data.</text>
</comment>
<dbReference type="EMBL" id="JAFCMP010000034">
    <property type="protein sequence ID" value="KAG5190500.1"/>
    <property type="molecule type" value="Genomic_DNA"/>
</dbReference>